<dbReference type="PRINTS" id="PR00344">
    <property type="entry name" value="BCTRLSENSOR"/>
</dbReference>
<dbReference type="InterPro" id="IPR003661">
    <property type="entry name" value="HisK_dim/P_dom"/>
</dbReference>
<dbReference type="Pfam" id="PF08448">
    <property type="entry name" value="PAS_4"/>
    <property type="match status" value="3"/>
</dbReference>
<dbReference type="PROSITE" id="PS50109">
    <property type="entry name" value="HIS_KIN"/>
    <property type="match status" value="1"/>
</dbReference>
<dbReference type="InterPro" id="IPR013767">
    <property type="entry name" value="PAS_fold"/>
</dbReference>
<dbReference type="InterPro" id="IPR011006">
    <property type="entry name" value="CheY-like_superfamily"/>
</dbReference>
<keyword evidence="11" id="KW-1185">Reference proteome</keyword>
<dbReference type="InterPro" id="IPR036097">
    <property type="entry name" value="HisK_dim/P_sf"/>
</dbReference>
<feature type="domain" description="PAC" evidence="9">
    <location>
        <begin position="493"/>
        <end position="547"/>
    </location>
</feature>
<evidence type="ECO:0000256" key="4">
    <source>
        <dbReference type="PROSITE-ProRule" id="PRU00169"/>
    </source>
</evidence>
<dbReference type="InterPro" id="IPR005467">
    <property type="entry name" value="His_kinase_dom"/>
</dbReference>
<name>A0ABS0I7V9_9BACT</name>
<dbReference type="CDD" id="cd16922">
    <property type="entry name" value="HATPase_EvgS-ArcB-TorS-like"/>
    <property type="match status" value="1"/>
</dbReference>
<dbReference type="Proteomes" id="UP000618931">
    <property type="component" value="Unassembled WGS sequence"/>
</dbReference>
<dbReference type="SUPFAM" id="SSF55874">
    <property type="entry name" value="ATPase domain of HSP90 chaperone/DNA topoisomerase II/histidine kinase"/>
    <property type="match status" value="1"/>
</dbReference>
<dbReference type="Pfam" id="PF13188">
    <property type="entry name" value="PAS_8"/>
    <property type="match status" value="2"/>
</dbReference>
<dbReference type="InterPro" id="IPR004358">
    <property type="entry name" value="Sig_transdc_His_kin-like_C"/>
</dbReference>
<dbReference type="CDD" id="cd00082">
    <property type="entry name" value="HisKA"/>
    <property type="match status" value="1"/>
</dbReference>
<dbReference type="EMBL" id="JADQDM010000011">
    <property type="protein sequence ID" value="MBF9223051.1"/>
    <property type="molecule type" value="Genomic_DNA"/>
</dbReference>
<dbReference type="InterPro" id="IPR003594">
    <property type="entry name" value="HATPase_dom"/>
</dbReference>
<dbReference type="EC" id="2.7.13.3" evidence="2"/>
<evidence type="ECO:0000259" key="7">
    <source>
        <dbReference type="PROSITE" id="PS50110"/>
    </source>
</evidence>
<dbReference type="PROSITE" id="PS50113">
    <property type="entry name" value="PAC"/>
    <property type="match status" value="3"/>
</dbReference>
<dbReference type="InterPro" id="IPR001789">
    <property type="entry name" value="Sig_transdc_resp-reg_receiver"/>
</dbReference>
<dbReference type="PANTHER" id="PTHR45339">
    <property type="entry name" value="HYBRID SIGNAL TRANSDUCTION HISTIDINE KINASE J"/>
    <property type="match status" value="1"/>
</dbReference>
<evidence type="ECO:0000256" key="5">
    <source>
        <dbReference type="SAM" id="Coils"/>
    </source>
</evidence>
<feature type="domain" description="PAC" evidence="9">
    <location>
        <begin position="360"/>
        <end position="415"/>
    </location>
</feature>
<dbReference type="Pfam" id="PF02518">
    <property type="entry name" value="HATPase_c"/>
    <property type="match status" value="1"/>
</dbReference>
<accession>A0ABS0I7V9</accession>
<dbReference type="InterPro" id="IPR000700">
    <property type="entry name" value="PAS-assoc_C"/>
</dbReference>
<dbReference type="Gene3D" id="1.10.287.130">
    <property type="match status" value="1"/>
</dbReference>
<dbReference type="SMART" id="SM00448">
    <property type="entry name" value="REC"/>
    <property type="match status" value="1"/>
</dbReference>
<keyword evidence="3 4" id="KW-0597">Phosphoprotein</keyword>
<dbReference type="SMART" id="SM00387">
    <property type="entry name" value="HATPase_c"/>
    <property type="match status" value="1"/>
</dbReference>
<evidence type="ECO:0000313" key="10">
    <source>
        <dbReference type="EMBL" id="MBF9223051.1"/>
    </source>
</evidence>
<proteinExistence type="predicted"/>
<feature type="domain" description="PAS" evidence="8">
    <location>
        <begin position="678"/>
        <end position="725"/>
    </location>
</feature>
<evidence type="ECO:0000259" key="8">
    <source>
        <dbReference type="PROSITE" id="PS50112"/>
    </source>
</evidence>
<sequence>MQNIPALSDAEWAAQLRAERALREQAEAALAAAEARAAALEHQLASSASSVQRGLTQLTALVQNLRAGLLLVDQCGEIQFVSQHFWELFGLPPVAGPAEGAPPIPYAAVHIDEAFADPAAFGARARALHAAGQTVLQEPFTLADGRVVELDYLVLDTAGAGRLICYRDVTERHRRDDEIRTLSFIPAQNPNPILRLTATGEVVYANPAAAQLLQDLAPDARAAAAMPQSLLALVQDALRTPRQHQQALAVGTQRYLSTAVAVPGQAFVSLYLTNVTERYLAEQRLVEQRAFYESILEHVPSAVAVFDVAHRYLFLNPAVEPDPALRAWMLGKTSEETGAFRGRPGAIVHQRATAFAQAVQSLEEQSWEEMRPGPHGPVHMLMWYRPMRLPDGTLRVVSSGIDITERKQAEYRLQRQQEFYESILNLLPFDVAVFDAAHRFLFVNPSSISDPAVRQQVIGLSSEEYFALRRQQQPPGVQEQREQYFDLAVRTRSDVTWEEMRTDKNQRPQLVMRHLRPVFGPDGALRLVVGAGIDITARYTAEKQQREVQQMLQEQQAFVRQIIDALPNAVYVVEPDESVSFSNQAYDALFAHSQHWQTVGTSPAVQAEMRAVRELNALVRRTQKAQTQELPFTLPDGTVLYFQVHKRPLLRADGQLGVLTVNTDVTAVKLARQELERREKQYHDLVYYSQALICTHDLQGTILSVNPAIERLMGRPAAQLVGTQLREAVPAGHHAELQAYFAGKPPQEGQENLITVKTKAGERRYLRYYTYRVAEAGAPPYVVASGYDVTQEVLTQRALEQAKREAEENALAKESFLARMSHEIRTPLNGVLGMATLLQRTDLTAAQREYLTTMQHAGQHLSALLNDVLDMAKITTRHLELSHAPFDLGVALQGAGQTVAALAAEKGLVLVVEPLAADAARVLGDAYRLHQVLLNLLSNAIKFTEQGRVRLGAEVLDATPEALTVQFRVEDTGIGISAQDQAHIFDAFSQANAETSHRYGGTGLGLAISQQLVEQMGGVLRIASEPGHGTIFSFRLVLPRAPEAPAAQAPAPPDTSCERLRGLRVLLAEDNLVNQRIAVAVLEHWGVVVDAVGNGLDALGQLLKYPFDVALLDIRMPGLSGVEVTQAIRRHPNAAHAALPIVALTANAFKADRAAYLAAGMNACLTKPYEEAALCQLLLELTKAGPP</sequence>
<evidence type="ECO:0000259" key="6">
    <source>
        <dbReference type="PROSITE" id="PS50109"/>
    </source>
</evidence>
<dbReference type="InterPro" id="IPR013656">
    <property type="entry name" value="PAS_4"/>
</dbReference>
<dbReference type="Pfam" id="PF00072">
    <property type="entry name" value="Response_reg"/>
    <property type="match status" value="1"/>
</dbReference>
<evidence type="ECO:0000313" key="11">
    <source>
        <dbReference type="Proteomes" id="UP000618931"/>
    </source>
</evidence>
<keyword evidence="5" id="KW-0175">Coiled coil</keyword>
<dbReference type="CDD" id="cd00130">
    <property type="entry name" value="PAS"/>
    <property type="match status" value="1"/>
</dbReference>
<protein>
    <recommendedName>
        <fullName evidence="2">histidine kinase</fullName>
        <ecNumber evidence="2">2.7.13.3</ecNumber>
    </recommendedName>
</protein>
<dbReference type="InterPro" id="IPR000014">
    <property type="entry name" value="PAS"/>
</dbReference>
<feature type="coiled-coil region" evidence="5">
    <location>
        <begin position="16"/>
        <end position="43"/>
    </location>
</feature>
<evidence type="ECO:0000259" key="9">
    <source>
        <dbReference type="PROSITE" id="PS50113"/>
    </source>
</evidence>
<dbReference type="InterPro" id="IPR035965">
    <property type="entry name" value="PAS-like_dom_sf"/>
</dbReference>
<feature type="modified residue" description="4-aspartylphosphate" evidence="4">
    <location>
        <position position="1113"/>
    </location>
</feature>
<comment type="caution">
    <text evidence="10">The sequence shown here is derived from an EMBL/GenBank/DDBJ whole genome shotgun (WGS) entry which is preliminary data.</text>
</comment>
<feature type="domain" description="PAC" evidence="9">
    <location>
        <begin position="626"/>
        <end position="677"/>
    </location>
</feature>
<evidence type="ECO:0000256" key="3">
    <source>
        <dbReference type="ARBA" id="ARBA00022553"/>
    </source>
</evidence>
<evidence type="ECO:0000256" key="2">
    <source>
        <dbReference type="ARBA" id="ARBA00012438"/>
    </source>
</evidence>
<dbReference type="SMART" id="SM00388">
    <property type="entry name" value="HisKA"/>
    <property type="match status" value="1"/>
</dbReference>
<dbReference type="SUPFAM" id="SSF47384">
    <property type="entry name" value="Homodimeric domain of signal transducing histidine kinase"/>
    <property type="match status" value="1"/>
</dbReference>
<dbReference type="NCBIfam" id="TIGR00229">
    <property type="entry name" value="sensory_box"/>
    <property type="match status" value="1"/>
</dbReference>
<dbReference type="CDD" id="cd17546">
    <property type="entry name" value="REC_hyHK_CKI1_RcsC-like"/>
    <property type="match status" value="1"/>
</dbReference>
<dbReference type="SUPFAM" id="SSF55785">
    <property type="entry name" value="PYP-like sensor domain (PAS domain)"/>
    <property type="match status" value="4"/>
</dbReference>
<dbReference type="Pfam" id="PF00989">
    <property type="entry name" value="PAS"/>
    <property type="match status" value="1"/>
</dbReference>
<comment type="catalytic activity">
    <reaction evidence="1">
        <text>ATP + protein L-histidine = ADP + protein N-phospho-L-histidine.</text>
        <dbReference type="EC" id="2.7.13.3"/>
    </reaction>
</comment>
<dbReference type="PANTHER" id="PTHR45339:SF5">
    <property type="entry name" value="HISTIDINE KINASE"/>
    <property type="match status" value="1"/>
</dbReference>
<dbReference type="InterPro" id="IPR036890">
    <property type="entry name" value="HATPase_C_sf"/>
</dbReference>
<dbReference type="SMART" id="SM00091">
    <property type="entry name" value="PAS"/>
    <property type="match status" value="5"/>
</dbReference>
<feature type="domain" description="Histidine kinase" evidence="6">
    <location>
        <begin position="819"/>
        <end position="1040"/>
    </location>
</feature>
<dbReference type="PROSITE" id="PS50112">
    <property type="entry name" value="PAS"/>
    <property type="match status" value="1"/>
</dbReference>
<reference evidence="10 11" key="1">
    <citation type="submission" date="2020-11" db="EMBL/GenBank/DDBJ databases">
        <authorList>
            <person name="Kim M.K."/>
        </authorList>
    </citation>
    <scope>NUCLEOTIDE SEQUENCE [LARGE SCALE GENOMIC DNA]</scope>
    <source>
        <strain evidence="10 11">BT662</strain>
    </source>
</reference>
<dbReference type="SUPFAM" id="SSF52172">
    <property type="entry name" value="CheY-like"/>
    <property type="match status" value="1"/>
</dbReference>
<gene>
    <name evidence="10" type="ORF">I2H31_18255</name>
</gene>
<dbReference type="InterPro" id="IPR001610">
    <property type="entry name" value="PAC"/>
</dbReference>
<evidence type="ECO:0000256" key="1">
    <source>
        <dbReference type="ARBA" id="ARBA00000085"/>
    </source>
</evidence>
<dbReference type="Gene3D" id="3.30.450.20">
    <property type="entry name" value="PAS domain"/>
    <property type="match status" value="5"/>
</dbReference>
<dbReference type="Pfam" id="PF00512">
    <property type="entry name" value="HisKA"/>
    <property type="match status" value="1"/>
</dbReference>
<dbReference type="Gene3D" id="3.30.565.10">
    <property type="entry name" value="Histidine kinase-like ATPase, C-terminal domain"/>
    <property type="match status" value="1"/>
</dbReference>
<dbReference type="PROSITE" id="PS50110">
    <property type="entry name" value="RESPONSE_REGULATORY"/>
    <property type="match status" value="1"/>
</dbReference>
<dbReference type="Gene3D" id="3.40.50.2300">
    <property type="match status" value="1"/>
</dbReference>
<dbReference type="SMART" id="SM00086">
    <property type="entry name" value="PAC"/>
    <property type="match status" value="4"/>
</dbReference>
<organism evidence="10 11">
    <name type="scientific">Hymenobacter ruricola</name>
    <dbReference type="NCBI Taxonomy" id="2791023"/>
    <lineage>
        <taxon>Bacteria</taxon>
        <taxon>Pseudomonadati</taxon>
        <taxon>Bacteroidota</taxon>
        <taxon>Cytophagia</taxon>
        <taxon>Cytophagales</taxon>
        <taxon>Hymenobacteraceae</taxon>
        <taxon>Hymenobacter</taxon>
    </lineage>
</organism>
<dbReference type="RefSeq" id="WP_196294498.1">
    <property type="nucleotide sequence ID" value="NZ_JADQDM010000011.1"/>
</dbReference>
<feature type="domain" description="Response regulatory" evidence="7">
    <location>
        <begin position="1064"/>
        <end position="1182"/>
    </location>
</feature>